<keyword evidence="4" id="KW-0012">Acyltransferase</keyword>
<evidence type="ECO:0000313" key="7">
    <source>
        <dbReference type="Proteomes" id="UP000464495"/>
    </source>
</evidence>
<keyword evidence="2 6" id="KW-0808">Transferase</keyword>
<dbReference type="InterPro" id="IPR051159">
    <property type="entry name" value="Hexapeptide_acetyltransf"/>
</dbReference>
<dbReference type="InterPro" id="IPR001451">
    <property type="entry name" value="Hexapep"/>
</dbReference>
<dbReference type="InterPro" id="IPR024688">
    <property type="entry name" value="Mac_dom"/>
</dbReference>
<dbReference type="InterPro" id="IPR018357">
    <property type="entry name" value="Hexapep_transf_CS"/>
</dbReference>
<dbReference type="PANTHER" id="PTHR23416:SF23">
    <property type="entry name" value="ACETYLTRANSFERASE C18B11.09C-RELATED"/>
    <property type="match status" value="1"/>
</dbReference>
<dbReference type="GO" id="GO:0016407">
    <property type="term" value="F:acetyltransferase activity"/>
    <property type="evidence" value="ECO:0007669"/>
    <property type="project" value="InterPro"/>
</dbReference>
<evidence type="ECO:0000256" key="2">
    <source>
        <dbReference type="ARBA" id="ARBA00022679"/>
    </source>
</evidence>
<dbReference type="KEGG" id="amaq:GO499_00275"/>
<dbReference type="GO" id="GO:0008374">
    <property type="term" value="F:O-acyltransferase activity"/>
    <property type="evidence" value="ECO:0007669"/>
    <property type="project" value="TreeGrafter"/>
</dbReference>
<dbReference type="CDD" id="cd03357">
    <property type="entry name" value="LbH_MAT_GAT"/>
    <property type="match status" value="1"/>
</dbReference>
<dbReference type="InterPro" id="IPR011004">
    <property type="entry name" value="Trimer_LpxA-like_sf"/>
</dbReference>
<sequence>MTSERDKMAAGAWYNCVDPELDELRERARKAVHAHNHAEPVARPQAGAALQALLGEFGTGAMIEAPFHCAYGFNLYLGQGVYINAGCTILDTAEVRIGAGTMLGPGVHVYCAEHHKDPQLRAEGLECALPVTLGRNVWVGGRAIILAGVSIGDDAIVAAGALVTRDVPAGARVIGSPARVV</sequence>
<proteinExistence type="inferred from homology"/>
<dbReference type="Pfam" id="PF14602">
    <property type="entry name" value="Hexapep_2"/>
    <property type="match status" value="1"/>
</dbReference>
<evidence type="ECO:0000259" key="5">
    <source>
        <dbReference type="SMART" id="SM01266"/>
    </source>
</evidence>
<dbReference type="Proteomes" id="UP000464495">
    <property type="component" value="Chromosome"/>
</dbReference>
<dbReference type="SMART" id="SM01266">
    <property type="entry name" value="Mac"/>
    <property type="match status" value="1"/>
</dbReference>
<dbReference type="SUPFAM" id="SSF51161">
    <property type="entry name" value="Trimeric LpxA-like enzymes"/>
    <property type="match status" value="1"/>
</dbReference>
<keyword evidence="3" id="KW-0677">Repeat</keyword>
<dbReference type="EMBL" id="CP046620">
    <property type="protein sequence ID" value="QHQ33722.1"/>
    <property type="molecule type" value="Genomic_DNA"/>
</dbReference>
<evidence type="ECO:0000256" key="1">
    <source>
        <dbReference type="ARBA" id="ARBA00007274"/>
    </source>
</evidence>
<accession>A0A6P1SZQ1</accession>
<dbReference type="RefSeq" id="WP_161860298.1">
    <property type="nucleotide sequence ID" value="NZ_CP046620.1"/>
</dbReference>
<feature type="domain" description="Maltose/galactoside acetyltransferase" evidence="5">
    <location>
        <begin position="5"/>
        <end position="59"/>
    </location>
</feature>
<dbReference type="Pfam" id="PF12464">
    <property type="entry name" value="Mac"/>
    <property type="match status" value="1"/>
</dbReference>
<dbReference type="GO" id="GO:0005829">
    <property type="term" value="C:cytosol"/>
    <property type="evidence" value="ECO:0007669"/>
    <property type="project" value="TreeGrafter"/>
</dbReference>
<comment type="similarity">
    <text evidence="1">Belongs to the transferase hexapeptide repeat family.</text>
</comment>
<gene>
    <name evidence="6" type="ORF">GO499_00275</name>
</gene>
<protein>
    <submittedName>
        <fullName evidence="6">Sugar O-acetyltransferase</fullName>
    </submittedName>
</protein>
<evidence type="ECO:0000256" key="3">
    <source>
        <dbReference type="ARBA" id="ARBA00022737"/>
    </source>
</evidence>
<dbReference type="AlphaFoldDB" id="A0A6P1SZQ1"/>
<organism evidence="6 7">
    <name type="scientific">Algicella marina</name>
    <dbReference type="NCBI Taxonomy" id="2683284"/>
    <lineage>
        <taxon>Bacteria</taxon>
        <taxon>Pseudomonadati</taxon>
        <taxon>Pseudomonadota</taxon>
        <taxon>Alphaproteobacteria</taxon>
        <taxon>Rhodobacterales</taxon>
        <taxon>Paracoccaceae</taxon>
        <taxon>Algicella</taxon>
    </lineage>
</organism>
<evidence type="ECO:0000256" key="4">
    <source>
        <dbReference type="ARBA" id="ARBA00023315"/>
    </source>
</evidence>
<evidence type="ECO:0000313" key="6">
    <source>
        <dbReference type="EMBL" id="QHQ33722.1"/>
    </source>
</evidence>
<dbReference type="PROSITE" id="PS00101">
    <property type="entry name" value="HEXAPEP_TRANSFERASES"/>
    <property type="match status" value="1"/>
</dbReference>
<reference evidence="6 7" key="1">
    <citation type="submission" date="2019-12" db="EMBL/GenBank/DDBJ databases">
        <title>Complete genome sequence of Algicella marina strain 9Alg 56(T) isolated from the red alga Tichocarpus crinitus.</title>
        <authorList>
            <person name="Kim S.-G."/>
            <person name="Nedashkovskaya O.I."/>
        </authorList>
    </citation>
    <scope>NUCLEOTIDE SEQUENCE [LARGE SCALE GENOMIC DNA]</scope>
    <source>
        <strain evidence="6 7">9Alg 56</strain>
    </source>
</reference>
<dbReference type="Gene3D" id="2.160.10.10">
    <property type="entry name" value="Hexapeptide repeat proteins"/>
    <property type="match status" value="1"/>
</dbReference>
<dbReference type="PANTHER" id="PTHR23416">
    <property type="entry name" value="SIALIC ACID SYNTHASE-RELATED"/>
    <property type="match status" value="1"/>
</dbReference>
<name>A0A6P1SZQ1_9RHOB</name>
<keyword evidence="7" id="KW-1185">Reference proteome</keyword>